<dbReference type="Proteomes" id="UP000092666">
    <property type="component" value="Unassembled WGS sequence"/>
</dbReference>
<dbReference type="EMBL" id="KV700134">
    <property type="protein sequence ID" value="OCF31420.1"/>
    <property type="molecule type" value="Genomic_DNA"/>
</dbReference>
<evidence type="ECO:0000256" key="3">
    <source>
        <dbReference type="ARBA" id="ARBA00022448"/>
    </source>
</evidence>
<evidence type="ECO:0000256" key="7">
    <source>
        <dbReference type="ARBA" id="ARBA00023136"/>
    </source>
</evidence>
<name>A0A1B9GJZ5_9TREE</name>
<organism evidence="10 11">
    <name type="scientific">Kwoniella heveanensis BCC8398</name>
    <dbReference type="NCBI Taxonomy" id="1296120"/>
    <lineage>
        <taxon>Eukaryota</taxon>
        <taxon>Fungi</taxon>
        <taxon>Dikarya</taxon>
        <taxon>Basidiomycota</taxon>
        <taxon>Agaricomycotina</taxon>
        <taxon>Tremellomycetes</taxon>
        <taxon>Tremellales</taxon>
        <taxon>Cryptococcaceae</taxon>
        <taxon>Kwoniella</taxon>
    </lineage>
</organism>
<evidence type="ECO:0000313" key="11">
    <source>
        <dbReference type="Proteomes" id="UP000092666"/>
    </source>
</evidence>
<dbReference type="Pfam" id="PF00153">
    <property type="entry name" value="Mito_carr"/>
    <property type="match status" value="3"/>
</dbReference>
<dbReference type="InterPro" id="IPR023395">
    <property type="entry name" value="MCP_dom_sf"/>
</dbReference>
<keyword evidence="7 8" id="KW-0472">Membrane</keyword>
<dbReference type="SUPFAM" id="SSF103506">
    <property type="entry name" value="Mitochondrial carrier"/>
    <property type="match status" value="1"/>
</dbReference>
<accession>A0A1B9GJZ5</accession>
<dbReference type="PANTHER" id="PTHR45618">
    <property type="entry name" value="MITOCHONDRIAL DICARBOXYLATE CARRIER-RELATED"/>
    <property type="match status" value="1"/>
</dbReference>
<protein>
    <recommendedName>
        <fullName evidence="12">Solute carrier family 25 (Mitochondrial dicarboxylate transporter), member 10</fullName>
    </recommendedName>
</protein>
<dbReference type="STRING" id="1296120.A0A1B9GJZ5"/>
<comment type="similarity">
    <text evidence="2 9">Belongs to the mitochondrial carrier (TC 2.A.29) family.</text>
</comment>
<keyword evidence="4 8" id="KW-0812">Transmembrane</keyword>
<dbReference type="OrthoDB" id="448427at2759"/>
<keyword evidence="3 9" id="KW-0813">Transport</keyword>
<evidence type="ECO:0000256" key="2">
    <source>
        <dbReference type="ARBA" id="ARBA00006375"/>
    </source>
</evidence>
<dbReference type="Gene3D" id="1.50.40.10">
    <property type="entry name" value="Mitochondrial carrier domain"/>
    <property type="match status" value="1"/>
</dbReference>
<keyword evidence="11" id="KW-1185">Reference proteome</keyword>
<evidence type="ECO:0008006" key="12">
    <source>
        <dbReference type="Google" id="ProtNLM"/>
    </source>
</evidence>
<reference evidence="10 11" key="1">
    <citation type="submission" date="2013-07" db="EMBL/GenBank/DDBJ databases">
        <title>The Genome Sequence of Cryptococcus heveanensis BCC8398.</title>
        <authorList>
            <consortium name="The Broad Institute Genome Sequencing Platform"/>
            <person name="Cuomo C."/>
            <person name="Litvintseva A."/>
            <person name="Chen Y."/>
            <person name="Heitman J."/>
            <person name="Sun S."/>
            <person name="Springer D."/>
            <person name="Dromer F."/>
            <person name="Young S.K."/>
            <person name="Zeng Q."/>
            <person name="Gargeya S."/>
            <person name="Fitzgerald M."/>
            <person name="Abouelleil A."/>
            <person name="Alvarado L."/>
            <person name="Berlin A.M."/>
            <person name="Chapman S.B."/>
            <person name="Dewar J."/>
            <person name="Goldberg J."/>
            <person name="Griggs A."/>
            <person name="Gujja S."/>
            <person name="Hansen M."/>
            <person name="Howarth C."/>
            <person name="Imamovic A."/>
            <person name="Larimer J."/>
            <person name="McCowan C."/>
            <person name="Murphy C."/>
            <person name="Pearson M."/>
            <person name="Priest M."/>
            <person name="Roberts A."/>
            <person name="Saif S."/>
            <person name="Shea T."/>
            <person name="Sykes S."/>
            <person name="Wortman J."/>
            <person name="Nusbaum C."/>
            <person name="Birren B."/>
        </authorList>
    </citation>
    <scope>NUCLEOTIDE SEQUENCE [LARGE SCALE GENOMIC DNA]</scope>
    <source>
        <strain evidence="10 11">BCC8398</strain>
    </source>
</reference>
<feature type="repeat" description="Solcar" evidence="8">
    <location>
        <begin position="115"/>
        <end position="206"/>
    </location>
</feature>
<comment type="subcellular location">
    <subcellularLocation>
        <location evidence="1">Membrane</location>
        <topology evidence="1">Multi-pass membrane protein</topology>
    </subcellularLocation>
</comment>
<dbReference type="PROSITE" id="PS50920">
    <property type="entry name" value="SOLCAR"/>
    <property type="match status" value="3"/>
</dbReference>
<evidence type="ECO:0000313" key="10">
    <source>
        <dbReference type="EMBL" id="OCF31420.1"/>
    </source>
</evidence>
<dbReference type="InterPro" id="IPR050391">
    <property type="entry name" value="Mito_Metabolite_Transporter"/>
</dbReference>
<evidence type="ECO:0000256" key="9">
    <source>
        <dbReference type="RuleBase" id="RU000488"/>
    </source>
</evidence>
<feature type="repeat" description="Solcar" evidence="8">
    <location>
        <begin position="25"/>
        <end position="107"/>
    </location>
</feature>
<evidence type="ECO:0000256" key="5">
    <source>
        <dbReference type="ARBA" id="ARBA00022737"/>
    </source>
</evidence>
<keyword evidence="6" id="KW-1133">Transmembrane helix</keyword>
<proteinExistence type="inferred from homology"/>
<evidence type="ECO:0000256" key="8">
    <source>
        <dbReference type="PROSITE-ProRule" id="PRU00282"/>
    </source>
</evidence>
<dbReference type="GO" id="GO:0016020">
    <property type="term" value="C:membrane"/>
    <property type="evidence" value="ECO:0007669"/>
    <property type="project" value="UniProtKB-SubCell"/>
</dbReference>
<keyword evidence="5" id="KW-0677">Repeat</keyword>
<sequence>MSSSRSIAARSIDGDLAMKAPLTLYQKQYPFWLGGVANTLSSCVTHPLDLTKARLQTSGQRGMFQSIAQTVRSNGIRGLYDGLTGTLLRQMTYSMGRFAIYEAMKKKVAPNPGPVPLYKLVLSGSVAGGIAGVIGNPFELIMVRMQADKAKPHALRYNYRNSIQGLYRMLVDEGPKAFWRGLVPNGFRAALMNMGQLPSYEFTKQELLNYMEDGPAVHIMASVAAGTIATTITAPPDIIKARIMNTHGSATTSSIQVIKQSLVKEGPMFMFKGWVPAWCRLQPTTILIFMTLEQLKKGVNTYREAGGTLI</sequence>
<gene>
    <name evidence="10" type="ORF">I316_06822</name>
</gene>
<reference evidence="11" key="2">
    <citation type="submission" date="2013-12" db="EMBL/GenBank/DDBJ databases">
        <title>Evolution of pathogenesis and genome organization in the Tremellales.</title>
        <authorList>
            <person name="Cuomo C."/>
            <person name="Litvintseva A."/>
            <person name="Heitman J."/>
            <person name="Chen Y."/>
            <person name="Sun S."/>
            <person name="Springer D."/>
            <person name="Dromer F."/>
            <person name="Young S."/>
            <person name="Zeng Q."/>
            <person name="Chapman S."/>
            <person name="Gujja S."/>
            <person name="Saif S."/>
            <person name="Birren B."/>
        </authorList>
    </citation>
    <scope>NUCLEOTIDE SEQUENCE [LARGE SCALE GENOMIC DNA]</scope>
    <source>
        <strain evidence="11">BCC8398</strain>
    </source>
</reference>
<dbReference type="AlphaFoldDB" id="A0A1B9GJZ5"/>
<evidence type="ECO:0000256" key="1">
    <source>
        <dbReference type="ARBA" id="ARBA00004141"/>
    </source>
</evidence>
<dbReference type="InterPro" id="IPR018108">
    <property type="entry name" value="MCP_transmembrane"/>
</dbReference>
<evidence type="ECO:0000256" key="4">
    <source>
        <dbReference type="ARBA" id="ARBA00022692"/>
    </source>
</evidence>
<feature type="repeat" description="Solcar" evidence="8">
    <location>
        <begin position="213"/>
        <end position="298"/>
    </location>
</feature>
<evidence type="ECO:0000256" key="6">
    <source>
        <dbReference type="ARBA" id="ARBA00022989"/>
    </source>
</evidence>